<comment type="caution">
    <text evidence="1">The sequence shown here is derived from an EMBL/GenBank/DDBJ whole genome shotgun (WGS) entry which is preliminary data.</text>
</comment>
<reference evidence="1" key="1">
    <citation type="submission" date="2020-09" db="EMBL/GenBank/DDBJ databases">
        <title>Genome-Enabled Discovery of Anthraquinone Biosynthesis in Senna tora.</title>
        <authorList>
            <person name="Kang S.-H."/>
            <person name="Pandey R.P."/>
            <person name="Lee C.-M."/>
            <person name="Sim J.-S."/>
            <person name="Jeong J.-T."/>
            <person name="Choi B.-S."/>
            <person name="Jung M."/>
            <person name="Ginzburg D."/>
            <person name="Zhao K."/>
            <person name="Won S.Y."/>
            <person name="Oh T.-J."/>
            <person name="Yu Y."/>
            <person name="Kim N.-H."/>
            <person name="Lee O.R."/>
            <person name="Lee T.-H."/>
            <person name="Bashyal P."/>
            <person name="Kim T.-S."/>
            <person name="Lee W.-H."/>
            <person name="Kawkins C."/>
            <person name="Kim C.-K."/>
            <person name="Kim J.S."/>
            <person name="Ahn B.O."/>
            <person name="Rhee S.Y."/>
            <person name="Sohng J.K."/>
        </authorList>
    </citation>
    <scope>NUCLEOTIDE SEQUENCE</scope>
    <source>
        <tissue evidence="1">Leaf</tissue>
    </source>
</reference>
<organism evidence="1 2">
    <name type="scientific">Senna tora</name>
    <dbReference type="NCBI Taxonomy" id="362788"/>
    <lineage>
        <taxon>Eukaryota</taxon>
        <taxon>Viridiplantae</taxon>
        <taxon>Streptophyta</taxon>
        <taxon>Embryophyta</taxon>
        <taxon>Tracheophyta</taxon>
        <taxon>Spermatophyta</taxon>
        <taxon>Magnoliopsida</taxon>
        <taxon>eudicotyledons</taxon>
        <taxon>Gunneridae</taxon>
        <taxon>Pentapetalae</taxon>
        <taxon>rosids</taxon>
        <taxon>fabids</taxon>
        <taxon>Fabales</taxon>
        <taxon>Fabaceae</taxon>
        <taxon>Caesalpinioideae</taxon>
        <taxon>Cassia clade</taxon>
        <taxon>Senna</taxon>
    </lineage>
</organism>
<gene>
    <name evidence="1" type="ORF">G2W53_003697</name>
</gene>
<dbReference type="Proteomes" id="UP000634136">
    <property type="component" value="Unassembled WGS sequence"/>
</dbReference>
<dbReference type="AlphaFoldDB" id="A0A834XBY9"/>
<evidence type="ECO:0000313" key="2">
    <source>
        <dbReference type="Proteomes" id="UP000634136"/>
    </source>
</evidence>
<keyword evidence="2" id="KW-1185">Reference proteome</keyword>
<name>A0A834XBY9_9FABA</name>
<accession>A0A834XBY9</accession>
<dbReference type="EMBL" id="JAAIUW010000002">
    <property type="protein sequence ID" value="KAF7841399.1"/>
    <property type="molecule type" value="Genomic_DNA"/>
</dbReference>
<sequence>MGYMGRRWCGRESEMTGTLTPSTAFVFSGRSFSGRTNYGEAPSSPQNSTFALFQSPLIFLHHPTIN</sequence>
<evidence type="ECO:0000313" key="1">
    <source>
        <dbReference type="EMBL" id="KAF7841399.1"/>
    </source>
</evidence>
<proteinExistence type="predicted"/>
<protein>
    <submittedName>
        <fullName evidence="1">Uncharacterized protein</fullName>
    </submittedName>
</protein>